<keyword evidence="2" id="KW-1185">Reference proteome</keyword>
<reference evidence="1" key="1">
    <citation type="submission" date="2019-05" db="EMBL/GenBank/DDBJ databases">
        <title>Annotation for the trematode Fasciolopsis buski.</title>
        <authorList>
            <person name="Choi Y.-J."/>
        </authorList>
    </citation>
    <scope>NUCLEOTIDE SEQUENCE</scope>
    <source>
        <strain evidence="1">HT</strain>
        <tissue evidence="1">Whole worm</tissue>
    </source>
</reference>
<accession>A0A8E0RY09</accession>
<comment type="caution">
    <text evidence="1">The sequence shown here is derived from an EMBL/GenBank/DDBJ whole genome shotgun (WGS) entry which is preliminary data.</text>
</comment>
<organism evidence="1 2">
    <name type="scientific">Fasciolopsis buskii</name>
    <dbReference type="NCBI Taxonomy" id="27845"/>
    <lineage>
        <taxon>Eukaryota</taxon>
        <taxon>Metazoa</taxon>
        <taxon>Spiralia</taxon>
        <taxon>Lophotrochozoa</taxon>
        <taxon>Platyhelminthes</taxon>
        <taxon>Trematoda</taxon>
        <taxon>Digenea</taxon>
        <taxon>Plagiorchiida</taxon>
        <taxon>Echinostomata</taxon>
        <taxon>Echinostomatoidea</taxon>
        <taxon>Fasciolidae</taxon>
        <taxon>Fasciolopsis</taxon>
    </lineage>
</organism>
<dbReference type="InterPro" id="IPR029044">
    <property type="entry name" value="Nucleotide-diphossugar_trans"/>
</dbReference>
<dbReference type="EMBL" id="LUCM01003320">
    <property type="protein sequence ID" value="KAA0195966.1"/>
    <property type="molecule type" value="Genomic_DNA"/>
</dbReference>
<sequence>MKESSRPNAETVHLFMSLKGQKLVKRLITMMKTVLYHQNRVRHNNPNCIVSLNNATVLPCPRYPTMVSRTPFHLHLLADSKARLNLTWALAHWNLNNVEWTVYPFEQHQASCLCVICMDTDVILNHDIRELWSHFYQFDKSQPAGVNGGVALHYLKRMREVNWEAMWVEAAKRKLEQVGVLHEGDQIYADVADECCPVVWPLRNPDQIDCWSDIYPNATFRPVKLVHYDKHLKPDDESYKDVWPPVSSGLGKKLTTPQIRGEFYRRFRTFETIDLDCFF</sequence>
<dbReference type="AlphaFoldDB" id="A0A8E0RY09"/>
<dbReference type="Proteomes" id="UP000728185">
    <property type="component" value="Unassembled WGS sequence"/>
</dbReference>
<gene>
    <name evidence="1" type="ORF">FBUS_09194</name>
</gene>
<protein>
    <submittedName>
        <fullName evidence="1">Uncharacterized protein</fullName>
    </submittedName>
</protein>
<dbReference type="Gene3D" id="3.90.550.10">
    <property type="entry name" value="Spore Coat Polysaccharide Biosynthesis Protein SpsA, Chain A"/>
    <property type="match status" value="1"/>
</dbReference>
<proteinExistence type="predicted"/>
<dbReference type="SUPFAM" id="SSF53448">
    <property type="entry name" value="Nucleotide-diphospho-sugar transferases"/>
    <property type="match status" value="1"/>
</dbReference>
<name>A0A8E0RY09_9TREM</name>
<evidence type="ECO:0000313" key="2">
    <source>
        <dbReference type="Proteomes" id="UP000728185"/>
    </source>
</evidence>
<dbReference type="OrthoDB" id="411524at2759"/>
<evidence type="ECO:0000313" key="1">
    <source>
        <dbReference type="EMBL" id="KAA0195966.1"/>
    </source>
</evidence>